<evidence type="ECO:0000313" key="3">
    <source>
        <dbReference type="EMBL" id="MCC2616731.1"/>
    </source>
</evidence>
<dbReference type="InterPro" id="IPR006145">
    <property type="entry name" value="PsdUridine_synth_RsuA/RluA"/>
</dbReference>
<keyword evidence="4" id="KW-1185">Reference proteome</keyword>
<sequence>MTTVIERVFEHRDFVIINKPPGVPVQNQTDCPGLLQHLHQQYGWQGLHLVHRLDKVTSGIMVLARSAAAAADIGEAFAKRKTRKYYLALSPGKGKKKQGLIAGDMIKRRQGNWTLSNSLQNPAVTQFLSKGTSQGMRVYLLRPWSGKTHQLRVAMKSNSAPILGDARYSGEAADRTYLHAYALQFDYQGQPQCFQRIPEHGEWFQHPSVQTAIDALCCENNLSWPALPSHLQRQLLQENDSP</sequence>
<comment type="similarity">
    <text evidence="1">Belongs to the pseudouridine synthase RluA family.</text>
</comment>
<dbReference type="InterPro" id="IPR006224">
    <property type="entry name" value="PsdUridine_synth_RluA-like_CS"/>
</dbReference>
<dbReference type="EMBL" id="JAJEWP010000002">
    <property type="protein sequence ID" value="MCC2616731.1"/>
    <property type="molecule type" value="Genomic_DNA"/>
</dbReference>
<evidence type="ECO:0000256" key="1">
    <source>
        <dbReference type="ARBA" id="ARBA00010876"/>
    </source>
</evidence>
<dbReference type="InterPro" id="IPR006508">
    <property type="entry name" value="PsdUridine_synth_RluA-like"/>
</dbReference>
<dbReference type="PROSITE" id="PS01129">
    <property type="entry name" value="PSI_RLU"/>
    <property type="match status" value="1"/>
</dbReference>
<gene>
    <name evidence="3" type="ORF">LJ739_10805</name>
</gene>
<protein>
    <submittedName>
        <fullName evidence="3">TIGR01621 family pseudouridine synthase</fullName>
    </submittedName>
</protein>
<comment type="caution">
    <text evidence="3">The sequence shown here is derived from an EMBL/GenBank/DDBJ whole genome shotgun (WGS) entry which is preliminary data.</text>
</comment>
<dbReference type="Proteomes" id="UP001520878">
    <property type="component" value="Unassembled WGS sequence"/>
</dbReference>
<evidence type="ECO:0000259" key="2">
    <source>
        <dbReference type="Pfam" id="PF00849"/>
    </source>
</evidence>
<proteinExistence type="inferred from homology"/>
<dbReference type="SUPFAM" id="SSF55120">
    <property type="entry name" value="Pseudouridine synthase"/>
    <property type="match status" value="1"/>
</dbReference>
<dbReference type="InterPro" id="IPR050188">
    <property type="entry name" value="RluA_PseudoU_synthase"/>
</dbReference>
<dbReference type="NCBIfam" id="TIGR01621">
    <property type="entry name" value="RluA-like"/>
    <property type="match status" value="1"/>
</dbReference>
<accession>A0ABS8G9D3</accession>
<dbReference type="CDD" id="cd02869">
    <property type="entry name" value="PseudoU_synth_RluA_like"/>
    <property type="match status" value="1"/>
</dbReference>
<dbReference type="PANTHER" id="PTHR21600:SF87">
    <property type="entry name" value="RNA PSEUDOURIDYLATE SYNTHASE DOMAIN-CONTAINING PROTEIN 1"/>
    <property type="match status" value="1"/>
</dbReference>
<dbReference type="Pfam" id="PF00849">
    <property type="entry name" value="PseudoU_synth_2"/>
    <property type="match status" value="1"/>
</dbReference>
<dbReference type="PANTHER" id="PTHR21600">
    <property type="entry name" value="MITOCHONDRIAL RNA PSEUDOURIDINE SYNTHASE"/>
    <property type="match status" value="1"/>
</dbReference>
<dbReference type="RefSeq" id="WP_229160342.1">
    <property type="nucleotide sequence ID" value="NZ_JAJEWP010000002.1"/>
</dbReference>
<feature type="domain" description="Pseudouridine synthase RsuA/RluA-like" evidence="2">
    <location>
        <begin position="13"/>
        <end position="156"/>
    </location>
</feature>
<dbReference type="Gene3D" id="3.30.2350.10">
    <property type="entry name" value="Pseudouridine synthase"/>
    <property type="match status" value="1"/>
</dbReference>
<name>A0ABS8G9D3_9ALTE</name>
<reference evidence="3 4" key="1">
    <citation type="submission" date="2021-10" db="EMBL/GenBank/DDBJ databases">
        <title>Draft genome of Aestuariibacter halophilus JC2043.</title>
        <authorList>
            <person name="Emsley S.A."/>
            <person name="Pfannmuller K.M."/>
            <person name="Ushijima B."/>
            <person name="Saw J.H."/>
            <person name="Videau P."/>
        </authorList>
    </citation>
    <scope>NUCLEOTIDE SEQUENCE [LARGE SCALE GENOMIC DNA]</scope>
    <source>
        <strain evidence="3 4">JC2043</strain>
    </source>
</reference>
<evidence type="ECO:0000313" key="4">
    <source>
        <dbReference type="Proteomes" id="UP001520878"/>
    </source>
</evidence>
<dbReference type="InterPro" id="IPR020103">
    <property type="entry name" value="PsdUridine_synth_cat_dom_sf"/>
</dbReference>
<organism evidence="3 4">
    <name type="scientific">Fluctibacter halophilus</name>
    <dbReference type="NCBI Taxonomy" id="226011"/>
    <lineage>
        <taxon>Bacteria</taxon>
        <taxon>Pseudomonadati</taxon>
        <taxon>Pseudomonadota</taxon>
        <taxon>Gammaproteobacteria</taxon>
        <taxon>Alteromonadales</taxon>
        <taxon>Alteromonadaceae</taxon>
        <taxon>Fluctibacter</taxon>
    </lineage>
</organism>